<name>A0AAD7F954_9AGAR</name>
<gene>
    <name evidence="2" type="ORF">FB45DRAFT_956821</name>
</gene>
<keyword evidence="1" id="KW-0732">Signal</keyword>
<proteinExistence type="predicted"/>
<evidence type="ECO:0000313" key="2">
    <source>
        <dbReference type="EMBL" id="KAJ7604489.1"/>
    </source>
</evidence>
<organism evidence="2 3">
    <name type="scientific">Roridomyces roridus</name>
    <dbReference type="NCBI Taxonomy" id="1738132"/>
    <lineage>
        <taxon>Eukaryota</taxon>
        <taxon>Fungi</taxon>
        <taxon>Dikarya</taxon>
        <taxon>Basidiomycota</taxon>
        <taxon>Agaricomycotina</taxon>
        <taxon>Agaricomycetes</taxon>
        <taxon>Agaricomycetidae</taxon>
        <taxon>Agaricales</taxon>
        <taxon>Marasmiineae</taxon>
        <taxon>Mycenaceae</taxon>
        <taxon>Roridomyces</taxon>
    </lineage>
</organism>
<evidence type="ECO:0000256" key="1">
    <source>
        <dbReference type="SAM" id="SignalP"/>
    </source>
</evidence>
<feature type="chain" id="PRO_5041943202" evidence="1">
    <location>
        <begin position="20"/>
        <end position="100"/>
    </location>
</feature>
<keyword evidence="3" id="KW-1185">Reference proteome</keyword>
<dbReference type="AlphaFoldDB" id="A0AAD7F954"/>
<reference evidence="2" key="1">
    <citation type="submission" date="2023-03" db="EMBL/GenBank/DDBJ databases">
        <title>Massive genome expansion in bonnet fungi (Mycena s.s.) driven by repeated elements and novel gene families across ecological guilds.</title>
        <authorList>
            <consortium name="Lawrence Berkeley National Laboratory"/>
            <person name="Harder C.B."/>
            <person name="Miyauchi S."/>
            <person name="Viragh M."/>
            <person name="Kuo A."/>
            <person name="Thoen E."/>
            <person name="Andreopoulos B."/>
            <person name="Lu D."/>
            <person name="Skrede I."/>
            <person name="Drula E."/>
            <person name="Henrissat B."/>
            <person name="Morin E."/>
            <person name="Kohler A."/>
            <person name="Barry K."/>
            <person name="LaButti K."/>
            <person name="Morin E."/>
            <person name="Salamov A."/>
            <person name="Lipzen A."/>
            <person name="Mereny Z."/>
            <person name="Hegedus B."/>
            <person name="Baldrian P."/>
            <person name="Stursova M."/>
            <person name="Weitz H."/>
            <person name="Taylor A."/>
            <person name="Grigoriev I.V."/>
            <person name="Nagy L.G."/>
            <person name="Martin F."/>
            <person name="Kauserud H."/>
        </authorList>
    </citation>
    <scope>NUCLEOTIDE SEQUENCE</scope>
    <source>
        <strain evidence="2">9284</strain>
    </source>
</reference>
<comment type="caution">
    <text evidence="2">The sequence shown here is derived from an EMBL/GenBank/DDBJ whole genome shotgun (WGS) entry which is preliminary data.</text>
</comment>
<sequence length="100" mass="10131">MRLPLIPLSAAFLALHANAQSALIGWSGTDCNGTFSNLAHACDGTCFDFGGRQSIEVIGAAATVTGFPAAECSGTASTLTTDSLDLCVPIGSDIVSFMCS</sequence>
<dbReference type="Proteomes" id="UP001221142">
    <property type="component" value="Unassembled WGS sequence"/>
</dbReference>
<protein>
    <submittedName>
        <fullName evidence="2">Uncharacterized protein</fullName>
    </submittedName>
</protein>
<evidence type="ECO:0000313" key="3">
    <source>
        <dbReference type="Proteomes" id="UP001221142"/>
    </source>
</evidence>
<dbReference type="EMBL" id="JARKIF010000104">
    <property type="protein sequence ID" value="KAJ7604489.1"/>
    <property type="molecule type" value="Genomic_DNA"/>
</dbReference>
<accession>A0AAD7F954</accession>
<feature type="signal peptide" evidence="1">
    <location>
        <begin position="1"/>
        <end position="19"/>
    </location>
</feature>